<feature type="compositionally biased region" description="Basic and acidic residues" evidence="1">
    <location>
        <begin position="94"/>
        <end position="108"/>
    </location>
</feature>
<name>A0A3L6QF76_PANMI</name>
<protein>
    <submittedName>
        <fullName evidence="2">Uncharacterized protein</fullName>
    </submittedName>
</protein>
<feature type="compositionally biased region" description="Low complexity" evidence="1">
    <location>
        <begin position="52"/>
        <end position="83"/>
    </location>
</feature>
<organism evidence="2 3">
    <name type="scientific">Panicum miliaceum</name>
    <name type="common">Proso millet</name>
    <name type="synonym">Broomcorn millet</name>
    <dbReference type="NCBI Taxonomy" id="4540"/>
    <lineage>
        <taxon>Eukaryota</taxon>
        <taxon>Viridiplantae</taxon>
        <taxon>Streptophyta</taxon>
        <taxon>Embryophyta</taxon>
        <taxon>Tracheophyta</taxon>
        <taxon>Spermatophyta</taxon>
        <taxon>Magnoliopsida</taxon>
        <taxon>Liliopsida</taxon>
        <taxon>Poales</taxon>
        <taxon>Poaceae</taxon>
        <taxon>PACMAD clade</taxon>
        <taxon>Panicoideae</taxon>
        <taxon>Panicodae</taxon>
        <taxon>Paniceae</taxon>
        <taxon>Panicinae</taxon>
        <taxon>Panicum</taxon>
        <taxon>Panicum sect. Panicum</taxon>
    </lineage>
</organism>
<feature type="region of interest" description="Disordered" evidence="1">
    <location>
        <begin position="185"/>
        <end position="204"/>
    </location>
</feature>
<accession>A0A3L6QF76</accession>
<feature type="compositionally biased region" description="Low complexity" evidence="1">
    <location>
        <begin position="116"/>
        <end position="137"/>
    </location>
</feature>
<reference evidence="3" key="1">
    <citation type="journal article" date="2019" name="Nat. Commun.">
        <title>The genome of broomcorn millet.</title>
        <authorList>
            <person name="Zou C."/>
            <person name="Miki D."/>
            <person name="Li D."/>
            <person name="Tang Q."/>
            <person name="Xiao L."/>
            <person name="Rajput S."/>
            <person name="Deng P."/>
            <person name="Jia W."/>
            <person name="Huang R."/>
            <person name="Zhang M."/>
            <person name="Sun Y."/>
            <person name="Hu J."/>
            <person name="Fu X."/>
            <person name="Schnable P.S."/>
            <person name="Li F."/>
            <person name="Zhang H."/>
            <person name="Feng B."/>
            <person name="Zhu X."/>
            <person name="Liu R."/>
            <person name="Schnable J.C."/>
            <person name="Zhu J.-K."/>
            <person name="Zhang H."/>
        </authorList>
    </citation>
    <scope>NUCLEOTIDE SEQUENCE [LARGE SCALE GENOMIC DNA]</scope>
</reference>
<evidence type="ECO:0000256" key="1">
    <source>
        <dbReference type="SAM" id="MobiDB-lite"/>
    </source>
</evidence>
<evidence type="ECO:0000313" key="3">
    <source>
        <dbReference type="Proteomes" id="UP000275267"/>
    </source>
</evidence>
<sequence length="220" mass="22746">MEHRATAAEATHATRRGSAGESPLPRRAVPRDPLSELLQERAASEPGGQNPSATTTAEAAAAARRGSAGCTSSVSTARESSSAGGEAPLPRHAVPRDPPFELLQERAASEPSGRNPSTATAAKAAAAAPLGSAGRAASISKAREPSSAGGKPPLPRRAFLASIDDIPTSIDEMLVKNETEIDHKVMPEGMAKQDEVNSVEDDDFDPDATYWAGVPSIVHL</sequence>
<dbReference type="Proteomes" id="UP000275267">
    <property type="component" value="Unassembled WGS sequence"/>
</dbReference>
<feature type="compositionally biased region" description="Basic and acidic residues" evidence="1">
    <location>
        <begin position="29"/>
        <end position="43"/>
    </location>
</feature>
<feature type="region of interest" description="Disordered" evidence="1">
    <location>
        <begin position="1"/>
        <end position="156"/>
    </location>
</feature>
<evidence type="ECO:0000313" key="2">
    <source>
        <dbReference type="EMBL" id="RLM79361.1"/>
    </source>
</evidence>
<comment type="caution">
    <text evidence="2">The sequence shown here is derived from an EMBL/GenBank/DDBJ whole genome shotgun (WGS) entry which is preliminary data.</text>
</comment>
<feature type="compositionally biased region" description="Basic and acidic residues" evidence="1">
    <location>
        <begin position="185"/>
        <end position="195"/>
    </location>
</feature>
<dbReference type="EMBL" id="PQIB02000012">
    <property type="protein sequence ID" value="RLM79361.1"/>
    <property type="molecule type" value="Genomic_DNA"/>
</dbReference>
<proteinExistence type="predicted"/>
<dbReference type="AlphaFoldDB" id="A0A3L6QF76"/>
<gene>
    <name evidence="2" type="ORF">C2845_PM12G17380</name>
</gene>
<keyword evidence="3" id="KW-1185">Reference proteome</keyword>
<dbReference type="OrthoDB" id="10626072at2759"/>